<proteinExistence type="predicted"/>
<accession>X1E411</accession>
<comment type="caution">
    <text evidence="1">The sequence shown here is derived from an EMBL/GenBank/DDBJ whole genome shotgun (WGS) entry which is preliminary data.</text>
</comment>
<protein>
    <submittedName>
        <fullName evidence="1">Uncharacterized protein</fullName>
    </submittedName>
</protein>
<name>X1E411_9ZZZZ</name>
<dbReference type="AlphaFoldDB" id="X1E411"/>
<gene>
    <name evidence="1" type="ORF">S01H4_58478</name>
</gene>
<organism evidence="1">
    <name type="scientific">marine sediment metagenome</name>
    <dbReference type="NCBI Taxonomy" id="412755"/>
    <lineage>
        <taxon>unclassified sequences</taxon>
        <taxon>metagenomes</taxon>
        <taxon>ecological metagenomes</taxon>
    </lineage>
</organism>
<evidence type="ECO:0000313" key="1">
    <source>
        <dbReference type="EMBL" id="GAH15140.1"/>
    </source>
</evidence>
<dbReference type="EMBL" id="BART01034162">
    <property type="protein sequence ID" value="GAH15140.1"/>
    <property type="molecule type" value="Genomic_DNA"/>
</dbReference>
<reference evidence="1" key="1">
    <citation type="journal article" date="2014" name="Front. Microbiol.">
        <title>High frequency of phylogenetically diverse reductive dehalogenase-homologous genes in deep subseafloor sedimentary metagenomes.</title>
        <authorList>
            <person name="Kawai M."/>
            <person name="Futagami T."/>
            <person name="Toyoda A."/>
            <person name="Takaki Y."/>
            <person name="Nishi S."/>
            <person name="Hori S."/>
            <person name="Arai W."/>
            <person name="Tsubouchi T."/>
            <person name="Morono Y."/>
            <person name="Uchiyama I."/>
            <person name="Ito T."/>
            <person name="Fujiyama A."/>
            <person name="Inagaki F."/>
            <person name="Takami H."/>
        </authorList>
    </citation>
    <scope>NUCLEOTIDE SEQUENCE</scope>
    <source>
        <strain evidence="1">Expedition CK06-06</strain>
    </source>
</reference>
<sequence length="52" mass="6297">MMITVVLVVVVQKKCLSKKNFQNKFGYKLLLLKYINKKLKIRYIKKFKISEF</sequence>